<evidence type="ECO:0000256" key="1">
    <source>
        <dbReference type="SAM" id="MobiDB-lite"/>
    </source>
</evidence>
<keyword evidence="2" id="KW-0472">Membrane</keyword>
<feature type="compositionally biased region" description="Low complexity" evidence="1">
    <location>
        <begin position="481"/>
        <end position="528"/>
    </location>
</feature>
<reference evidence="3" key="1">
    <citation type="submission" date="2023-07" db="EMBL/GenBank/DDBJ databases">
        <title>Bifidobacterium aquikefiriaerophilum sp. nov. and Bifidobacterium eccum sp. nov., isolated from water kefir.</title>
        <authorList>
            <person name="Breselge S."/>
            <person name="Bellassi P."/>
            <person name="Barcenilla C."/>
            <person name="Alvarez-Ordonez A."/>
            <person name="Morelli L."/>
            <person name="Cotter P.D."/>
        </authorList>
    </citation>
    <scope>NUCLEOTIDE SEQUENCE</scope>
    <source>
        <strain evidence="3">WK041_4_12</strain>
    </source>
</reference>
<feature type="transmembrane region" description="Helical" evidence="2">
    <location>
        <begin position="304"/>
        <end position="328"/>
    </location>
</feature>
<dbReference type="InterPro" id="IPR045782">
    <property type="entry name" value="TrbL_3"/>
</dbReference>
<dbReference type="Pfam" id="PF19590">
    <property type="entry name" value="TrbL_3"/>
    <property type="match status" value="1"/>
</dbReference>
<name>A0AB39U5Z2_9BIFI</name>
<proteinExistence type="predicted"/>
<feature type="transmembrane region" description="Helical" evidence="2">
    <location>
        <begin position="117"/>
        <end position="139"/>
    </location>
</feature>
<accession>A0AB39U5Z2</accession>
<feature type="region of interest" description="Disordered" evidence="1">
    <location>
        <begin position="471"/>
        <end position="539"/>
    </location>
</feature>
<feature type="transmembrane region" description="Helical" evidence="2">
    <location>
        <begin position="250"/>
        <end position="283"/>
    </location>
</feature>
<dbReference type="KEGG" id="baqk:QN215_09255"/>
<evidence type="ECO:0000313" key="3">
    <source>
        <dbReference type="EMBL" id="XDS44429.1"/>
    </source>
</evidence>
<gene>
    <name evidence="3" type="ORF">QN215_09255</name>
</gene>
<evidence type="ECO:0000256" key="2">
    <source>
        <dbReference type="SAM" id="Phobius"/>
    </source>
</evidence>
<feature type="transmembrane region" description="Helical" evidence="2">
    <location>
        <begin position="159"/>
        <end position="181"/>
    </location>
</feature>
<dbReference type="EMBL" id="CP129674">
    <property type="protein sequence ID" value="XDS44429.1"/>
    <property type="molecule type" value="Genomic_DNA"/>
</dbReference>
<evidence type="ECO:0008006" key="4">
    <source>
        <dbReference type="Google" id="ProtNLM"/>
    </source>
</evidence>
<organism evidence="3">
    <name type="scientific">Bifidobacterium aquikefiricola</name>
    <dbReference type="NCBI Taxonomy" id="3059038"/>
    <lineage>
        <taxon>Bacteria</taxon>
        <taxon>Bacillati</taxon>
        <taxon>Actinomycetota</taxon>
        <taxon>Actinomycetes</taxon>
        <taxon>Bifidobacteriales</taxon>
        <taxon>Bifidobacteriaceae</taxon>
        <taxon>Bifidobacterium</taxon>
    </lineage>
</organism>
<keyword evidence="2" id="KW-1133">Transmembrane helix</keyword>
<feature type="transmembrane region" description="Helical" evidence="2">
    <location>
        <begin position="340"/>
        <end position="361"/>
    </location>
</feature>
<keyword evidence="2" id="KW-0812">Transmembrane</keyword>
<sequence length="539" mass="52533">MDWLDRIGEVASTINPLNIAGTAIGKLVSGIFSIIAGLVSDAVGGAVSSFATLWMKVPTPTISGGDTKAVNPSDTAGIMQALGYVKWISLVMAVFAIILLAARWAMKARRGDGENAFGRLGVILAAVIGICTATALVTMVLQTGPSRVGGVVGKLQAHLWFYMLVAAAISVMVGMVRLMMARDTQPADDTLKSLVRLIVVAGAGTTLVQLALNAGDAFSTWLLNEATDHDFNAAITKDLQISGLMPGGALLIIILGLLSLIACLVQIALMILRSGLLVVLVGILPLASANTNTEWGMNWYHKSLGWLVAFVLYKPVASIIYATCFWMISGGAFGDQSGTIAGPMVGFVFMVCSIVALPALMKFAVPAVSAMGSGSGGGGAAAAAPTGAMMLARGSASSGSSSSSPAPASGATSAPSGASTAGGSSSGAATGGAASTGAGAASGAAAGAGAAAGPVGAGVSAAAGAVKKAKGAIESEAGNDTGSSSPSGAAPAPSGGTSQAPAGAATPSGSAAQPAAPAAAPQASGAASVPDRTTGGSQA</sequence>
<feature type="region of interest" description="Disordered" evidence="1">
    <location>
        <begin position="394"/>
        <end position="436"/>
    </location>
</feature>
<dbReference type="RefSeq" id="WP_369344015.1">
    <property type="nucleotide sequence ID" value="NZ_CP129674.1"/>
</dbReference>
<feature type="transmembrane region" description="Helical" evidence="2">
    <location>
        <begin position="84"/>
        <end position="105"/>
    </location>
</feature>
<feature type="transmembrane region" description="Helical" evidence="2">
    <location>
        <begin position="193"/>
        <end position="212"/>
    </location>
</feature>
<dbReference type="AlphaFoldDB" id="A0AB39U5Z2"/>
<protein>
    <recommendedName>
        <fullName evidence="4">Integral membrane protein</fullName>
    </recommendedName>
</protein>